<gene>
    <name evidence="3" type="ORF">MKI79_05285</name>
</gene>
<dbReference type="Proteomes" id="UP001139701">
    <property type="component" value="Unassembled WGS sequence"/>
</dbReference>
<evidence type="ECO:0000313" key="3">
    <source>
        <dbReference type="EMBL" id="MCJ8146315.1"/>
    </source>
</evidence>
<name>A0A9X1WZH1_9GAMM</name>
<dbReference type="Pfam" id="PF14339">
    <property type="entry name" value="DUF4394"/>
    <property type="match status" value="2"/>
</dbReference>
<feature type="domain" description="DUF4394" evidence="2">
    <location>
        <begin position="47"/>
        <end position="271"/>
    </location>
</feature>
<accession>A0A9X1WZH1</accession>
<feature type="signal peptide" evidence="1">
    <location>
        <begin position="1"/>
        <end position="19"/>
    </location>
</feature>
<feature type="domain" description="DUF4394" evidence="2">
    <location>
        <begin position="308"/>
        <end position="521"/>
    </location>
</feature>
<proteinExistence type="predicted"/>
<dbReference type="EMBL" id="JAKUML010000006">
    <property type="protein sequence ID" value="MCJ8146315.1"/>
    <property type="molecule type" value="Genomic_DNA"/>
</dbReference>
<protein>
    <submittedName>
        <fullName evidence="3">DUF4394 domain-containing protein</fullName>
    </submittedName>
</protein>
<sequence length="562" mass="58604">MKKRNLVLALCAIGSIGLAGCNDDDSNNNFSSTSGDTIILTSDGMISSINKNAPDEVVSNRSVSGLQSGDELVGIDYRPSNGMLYAVGMLGNIYTVDPDTGEATFVAALTADPKDTTDGNDPFESIMGDADLITVNFNPVADRLRVMTETGQNLRINVDTGATITDGMINMNGGDPSVIAGAYTNAFAGTGSTKLYSLDQNSDRIYLQNANAGTLGMSTALATGVDIAGSIGFDINGINNEAFIALKSSGQYMMHTLNLANVATGADAVVSSSNLASSYNDKNIRGITLKPAEDSSAMALGLTTDNKMLSFSLMTPSETTEIMVTGLATDERLVGIDYRLRTMTDNSGMLYGLTNQSNLYTIDPATGVSTMVSTLTPAADSAFEEMEGEQFVVDFNPAADRLRVISNTGQNLRINVDTGETILDGEINGIEGAVVTGAAYTNSFQTSIEGLGTALFDIDQANNLLAQQLPPNDGTLISIGTIANSLGMDNGFDIAGGDNGFAFATVPSTSGGSMLYRVDINPDTSLTTPRMRPAVNVDGTPNAEASMIGGDSSVIDIAILLK</sequence>
<reference evidence="3" key="1">
    <citation type="submission" date="2022-02" db="EMBL/GenBank/DDBJ databases">
        <title>Acinetobacter A3.8 sp. nov., isolated from Sediment (Zhairuo Island).</title>
        <authorList>
            <person name="Zheng K."/>
        </authorList>
    </citation>
    <scope>NUCLEOTIDE SEQUENCE</scope>
    <source>
        <strain evidence="3">A3.8</strain>
    </source>
</reference>
<evidence type="ECO:0000313" key="4">
    <source>
        <dbReference type="Proteomes" id="UP001139701"/>
    </source>
</evidence>
<feature type="chain" id="PRO_5040965994" evidence="1">
    <location>
        <begin position="20"/>
        <end position="562"/>
    </location>
</feature>
<dbReference type="InterPro" id="IPR025507">
    <property type="entry name" value="DUF4394"/>
</dbReference>
<organism evidence="3 4">
    <name type="scientific">Acinetobacter sedimenti</name>
    <dbReference type="NCBI Taxonomy" id="2919922"/>
    <lineage>
        <taxon>Bacteria</taxon>
        <taxon>Pseudomonadati</taxon>
        <taxon>Pseudomonadota</taxon>
        <taxon>Gammaproteobacteria</taxon>
        <taxon>Moraxellales</taxon>
        <taxon>Moraxellaceae</taxon>
        <taxon>Acinetobacter</taxon>
    </lineage>
</organism>
<keyword evidence="1" id="KW-0732">Signal</keyword>
<evidence type="ECO:0000259" key="2">
    <source>
        <dbReference type="Pfam" id="PF14339"/>
    </source>
</evidence>
<evidence type="ECO:0000256" key="1">
    <source>
        <dbReference type="SAM" id="SignalP"/>
    </source>
</evidence>
<dbReference type="AlphaFoldDB" id="A0A9X1WZH1"/>
<dbReference type="SUPFAM" id="SSF82171">
    <property type="entry name" value="DPP6 N-terminal domain-like"/>
    <property type="match status" value="1"/>
</dbReference>
<keyword evidence="4" id="KW-1185">Reference proteome</keyword>
<dbReference type="RefSeq" id="WP_241571002.1">
    <property type="nucleotide sequence ID" value="NZ_JAKUML010000006.1"/>
</dbReference>
<comment type="caution">
    <text evidence="3">The sequence shown here is derived from an EMBL/GenBank/DDBJ whole genome shotgun (WGS) entry which is preliminary data.</text>
</comment>
<dbReference type="PROSITE" id="PS51257">
    <property type="entry name" value="PROKAR_LIPOPROTEIN"/>
    <property type="match status" value="1"/>
</dbReference>